<evidence type="ECO:0000313" key="3">
    <source>
        <dbReference type="Proteomes" id="UP001589776"/>
    </source>
</evidence>
<dbReference type="RefSeq" id="WP_377470586.1">
    <property type="nucleotide sequence ID" value="NZ_JBHLWN010000048.1"/>
</dbReference>
<reference evidence="2 3" key="1">
    <citation type="submission" date="2024-09" db="EMBL/GenBank/DDBJ databases">
        <authorList>
            <person name="Sun Q."/>
            <person name="Mori K."/>
        </authorList>
    </citation>
    <scope>NUCLEOTIDE SEQUENCE [LARGE SCALE GENOMIC DNA]</scope>
    <source>
        <strain evidence="2 3">CCM 7759</strain>
    </source>
</reference>
<keyword evidence="3" id="KW-1185">Reference proteome</keyword>
<dbReference type="EMBL" id="JBHLWN010000048">
    <property type="protein sequence ID" value="MFC0213295.1"/>
    <property type="molecule type" value="Genomic_DNA"/>
</dbReference>
<name>A0ABV6DKW5_9BACL</name>
<proteinExistence type="predicted"/>
<protein>
    <submittedName>
        <fullName evidence="2">Sugar ABC transporter permease</fullName>
    </submittedName>
</protein>
<evidence type="ECO:0000256" key="1">
    <source>
        <dbReference type="SAM" id="Phobius"/>
    </source>
</evidence>
<keyword evidence="1" id="KW-0472">Membrane</keyword>
<keyword evidence="1" id="KW-1133">Transmembrane helix</keyword>
<sequence>MKKGWLAVLLSFIYPGLGHLYVGNVKRGVWLLVLETVSILLIGFFVGVIMFPIIWIFAMVDAYRLTQAHNRG</sequence>
<accession>A0ABV6DKW5</accession>
<evidence type="ECO:0000313" key="2">
    <source>
        <dbReference type="EMBL" id="MFC0213295.1"/>
    </source>
</evidence>
<gene>
    <name evidence="2" type="ORF">ACFFK0_12675</name>
</gene>
<organism evidence="2 3">
    <name type="scientific">Paenibacillus chartarius</name>
    <dbReference type="NCBI Taxonomy" id="747481"/>
    <lineage>
        <taxon>Bacteria</taxon>
        <taxon>Bacillati</taxon>
        <taxon>Bacillota</taxon>
        <taxon>Bacilli</taxon>
        <taxon>Bacillales</taxon>
        <taxon>Paenibacillaceae</taxon>
        <taxon>Paenibacillus</taxon>
    </lineage>
</organism>
<dbReference type="Proteomes" id="UP001589776">
    <property type="component" value="Unassembled WGS sequence"/>
</dbReference>
<keyword evidence="1" id="KW-0812">Transmembrane</keyword>
<feature type="transmembrane region" description="Helical" evidence="1">
    <location>
        <begin position="28"/>
        <end position="57"/>
    </location>
</feature>
<comment type="caution">
    <text evidence="2">The sequence shown here is derived from an EMBL/GenBank/DDBJ whole genome shotgun (WGS) entry which is preliminary data.</text>
</comment>